<evidence type="ECO:0000256" key="4">
    <source>
        <dbReference type="ARBA" id="ARBA00022679"/>
    </source>
</evidence>
<feature type="region of interest" description="ACP-binding" evidence="14">
    <location>
        <begin position="258"/>
        <end position="262"/>
    </location>
</feature>
<gene>
    <name evidence="14 17" type="primary">fabH</name>
    <name evidence="17" type="ORF">EUAN_04530</name>
</gene>
<comment type="function">
    <text evidence="14">Catalyzes the condensation reaction of fatty acid synthesis by the addition to an acyl acceptor of two carbons from malonyl-ACP. Catalyzes the first condensation reaction which initiates fatty acid synthesis and may therefore play a role in governing the total rate of fatty acid production. Possesses both acetoacetyl-ACP synthase and acetyl transacylase activities. Its substrate specificity determines the biosynthesis of branched-chain and/or straight-chain of fatty acids.</text>
</comment>
<comment type="domain">
    <text evidence="14">The last Arg residue of the ACP-binding site is essential for the weak association between ACP/AcpP and FabH.</text>
</comment>
<keyword evidence="14" id="KW-0963">Cytoplasm</keyword>
<keyword evidence="9 14" id="KW-0012">Acyltransferase</keyword>
<evidence type="ECO:0000256" key="10">
    <source>
        <dbReference type="ARBA" id="ARBA00051096"/>
    </source>
</evidence>
<evidence type="ECO:0000256" key="11">
    <source>
        <dbReference type="ARBA" id="ARBA00052407"/>
    </source>
</evidence>
<dbReference type="EMBL" id="MKIE01000002">
    <property type="protein sequence ID" value="OHW62669.1"/>
    <property type="molecule type" value="Genomic_DNA"/>
</dbReference>
<dbReference type="SUPFAM" id="SSF53901">
    <property type="entry name" value="Thiolase-like"/>
    <property type="match status" value="1"/>
</dbReference>
<dbReference type="HAMAP" id="MF_01815">
    <property type="entry name" value="FabH"/>
    <property type="match status" value="1"/>
</dbReference>
<feature type="active site" evidence="14">
    <location>
        <position position="257"/>
    </location>
</feature>
<keyword evidence="18" id="KW-1185">Reference proteome</keyword>
<evidence type="ECO:0000313" key="17">
    <source>
        <dbReference type="EMBL" id="OHW62669.1"/>
    </source>
</evidence>
<dbReference type="Gene3D" id="3.40.47.10">
    <property type="match status" value="1"/>
</dbReference>
<feature type="domain" description="Beta-ketoacyl-[acyl-carrier-protein] synthase III N-terminal" evidence="16">
    <location>
        <begin position="111"/>
        <end position="189"/>
    </location>
</feature>
<comment type="catalytic activity">
    <reaction evidence="13">
        <text>3-methylbutanoyl-CoA + malonyl-[ACP] + H(+) = 5-methyl-3-oxohexanoyl-[ACP] + CO2 + CoA</text>
        <dbReference type="Rhea" id="RHEA:42272"/>
        <dbReference type="Rhea" id="RHEA-COMP:9623"/>
        <dbReference type="Rhea" id="RHEA-COMP:9941"/>
        <dbReference type="ChEBI" id="CHEBI:15378"/>
        <dbReference type="ChEBI" id="CHEBI:16526"/>
        <dbReference type="ChEBI" id="CHEBI:57287"/>
        <dbReference type="ChEBI" id="CHEBI:57345"/>
        <dbReference type="ChEBI" id="CHEBI:78449"/>
        <dbReference type="ChEBI" id="CHEBI:78822"/>
        <dbReference type="EC" id="2.3.1.300"/>
    </reaction>
    <physiologicalReaction direction="left-to-right" evidence="13">
        <dbReference type="Rhea" id="RHEA:42273"/>
    </physiologicalReaction>
</comment>
<evidence type="ECO:0000259" key="15">
    <source>
        <dbReference type="Pfam" id="PF08541"/>
    </source>
</evidence>
<keyword evidence="4 14" id="KW-0808">Transferase</keyword>
<accession>A0A1S1VAC2</accession>
<dbReference type="GO" id="GO:0006633">
    <property type="term" value="P:fatty acid biosynthetic process"/>
    <property type="evidence" value="ECO:0007669"/>
    <property type="project" value="UniProtKB-UniRule"/>
</dbReference>
<comment type="subcellular location">
    <subcellularLocation>
        <location evidence="14">Cytoplasm</location>
    </subcellularLocation>
</comment>
<dbReference type="EC" id="2.3.1.180" evidence="14"/>
<keyword evidence="7 14" id="KW-0275">Fatty acid biosynthesis</keyword>
<evidence type="ECO:0000259" key="16">
    <source>
        <dbReference type="Pfam" id="PF08545"/>
    </source>
</evidence>
<evidence type="ECO:0000256" key="3">
    <source>
        <dbReference type="ARBA" id="ARBA00022516"/>
    </source>
</evidence>
<dbReference type="RefSeq" id="WP_071061272.1">
    <property type="nucleotide sequence ID" value="NZ_MKIE01000002.1"/>
</dbReference>
<dbReference type="Proteomes" id="UP000180254">
    <property type="component" value="Unassembled WGS sequence"/>
</dbReference>
<evidence type="ECO:0000313" key="18">
    <source>
        <dbReference type="Proteomes" id="UP000180254"/>
    </source>
</evidence>
<comment type="catalytic activity">
    <reaction evidence="11">
        <text>(2S)-2-methylbutanoyl-CoA + malonyl-[ACP] + H(+) = (4S)-4-methyl-3-oxohexanoyl-[ACP] + CO2 + CoA</text>
        <dbReference type="Rhea" id="RHEA:42276"/>
        <dbReference type="Rhea" id="RHEA-COMP:9623"/>
        <dbReference type="Rhea" id="RHEA-COMP:17148"/>
        <dbReference type="ChEBI" id="CHEBI:15378"/>
        <dbReference type="ChEBI" id="CHEBI:16526"/>
        <dbReference type="ChEBI" id="CHEBI:57287"/>
        <dbReference type="ChEBI" id="CHEBI:78449"/>
        <dbReference type="ChEBI" id="CHEBI:88166"/>
        <dbReference type="ChEBI" id="CHEBI:167462"/>
        <dbReference type="EC" id="2.3.1.300"/>
    </reaction>
    <physiologicalReaction direction="left-to-right" evidence="11">
        <dbReference type="Rhea" id="RHEA:42277"/>
    </physiologicalReaction>
</comment>
<dbReference type="PANTHER" id="PTHR43091">
    <property type="entry name" value="3-OXOACYL-[ACYL-CARRIER-PROTEIN] SYNTHASE"/>
    <property type="match status" value="1"/>
</dbReference>
<dbReference type="Pfam" id="PF08545">
    <property type="entry name" value="ACP_syn_III"/>
    <property type="match status" value="1"/>
</dbReference>
<evidence type="ECO:0000256" key="14">
    <source>
        <dbReference type="HAMAP-Rule" id="MF_01815"/>
    </source>
</evidence>
<sequence>MNKRGFNAGILGIGSYVPEKKVTNFDLEKMVETSDEWITTRTGIKERRVVEEGQHTSDLALEASKKALEDAKMTPEDIDLIIVATMSPDLPTPATACFLQDKLGCTDVPSFDISAACSGFIYGLSIATAYVNSGLYKNILLVGAEAMSRIVDWTDRSTCILFGDGAGAVVVGKVPEDRGVLGFEMGSDGSGAKHLLIPSGGVSNPNTEETLESRENYIKMDGSEVFKFAVRRMDQVSKNVLEKLELEVEDIDLLVPHQANIRIIDSAVKKLKIDYDKVVVNLDKYGNMSAASIPVALDEAVKSGRVSDGDKVLIVGFGGGLTWGASVISWHKDKEAVYV</sequence>
<dbReference type="GO" id="GO:0033818">
    <property type="term" value="F:beta-ketoacyl-acyl-carrier-protein synthase III activity"/>
    <property type="evidence" value="ECO:0007669"/>
    <property type="project" value="UniProtKB-UniRule"/>
</dbReference>
<keyword evidence="8 14" id="KW-0511">Multifunctional enzyme</keyword>
<evidence type="ECO:0000256" key="2">
    <source>
        <dbReference type="ARBA" id="ARBA00008642"/>
    </source>
</evidence>
<dbReference type="OrthoDB" id="9815506at2"/>
<comment type="subunit">
    <text evidence="14">Homodimer.</text>
</comment>
<dbReference type="GO" id="GO:0005737">
    <property type="term" value="C:cytoplasm"/>
    <property type="evidence" value="ECO:0007669"/>
    <property type="project" value="UniProtKB-SubCell"/>
</dbReference>
<proteinExistence type="inferred from homology"/>
<protein>
    <recommendedName>
        <fullName evidence="14">Beta-ketoacyl-[acyl-carrier-protein] synthase III</fullName>
        <shortName evidence="14">Beta-ketoacyl-ACP synthase III</shortName>
        <shortName evidence="14">KAS III</shortName>
        <ecNumber evidence="14">2.3.1.180</ecNumber>
    </recommendedName>
    <alternativeName>
        <fullName evidence="14">3-oxoacyl-[acyl-carrier-protein] synthase 3</fullName>
    </alternativeName>
    <alternativeName>
        <fullName evidence="14">3-oxoacyl-[acyl-carrier-protein] synthase III</fullName>
    </alternativeName>
</protein>
<dbReference type="InterPro" id="IPR016039">
    <property type="entry name" value="Thiolase-like"/>
</dbReference>
<dbReference type="InterPro" id="IPR013747">
    <property type="entry name" value="ACP_syn_III_C"/>
</dbReference>
<feature type="active site" evidence="14">
    <location>
        <position position="117"/>
    </location>
</feature>
<comment type="similarity">
    <text evidence="2 14">Belongs to the thiolase-like superfamily. FabH family.</text>
</comment>
<dbReference type="Pfam" id="PF08541">
    <property type="entry name" value="ACP_syn_III_C"/>
    <property type="match status" value="1"/>
</dbReference>
<dbReference type="UniPathway" id="UPA00094"/>
<evidence type="ECO:0000256" key="5">
    <source>
        <dbReference type="ARBA" id="ARBA00022832"/>
    </source>
</evidence>
<comment type="catalytic activity">
    <reaction evidence="10">
        <text>malonyl-[ACP] + acetyl-CoA + H(+) = 3-oxobutanoyl-[ACP] + CO2 + CoA</text>
        <dbReference type="Rhea" id="RHEA:12080"/>
        <dbReference type="Rhea" id="RHEA-COMP:9623"/>
        <dbReference type="Rhea" id="RHEA-COMP:9625"/>
        <dbReference type="ChEBI" id="CHEBI:15378"/>
        <dbReference type="ChEBI" id="CHEBI:16526"/>
        <dbReference type="ChEBI" id="CHEBI:57287"/>
        <dbReference type="ChEBI" id="CHEBI:57288"/>
        <dbReference type="ChEBI" id="CHEBI:78449"/>
        <dbReference type="ChEBI" id="CHEBI:78450"/>
        <dbReference type="EC" id="2.3.1.180"/>
    </reaction>
    <physiologicalReaction direction="left-to-right" evidence="10">
        <dbReference type="Rhea" id="RHEA:12081"/>
    </physiologicalReaction>
</comment>
<comment type="caution">
    <text evidence="17">The sequence shown here is derived from an EMBL/GenBank/DDBJ whole genome shotgun (WGS) entry which is preliminary data.</text>
</comment>
<dbReference type="GO" id="GO:0004315">
    <property type="term" value="F:3-oxoacyl-[acyl-carrier-protein] synthase activity"/>
    <property type="evidence" value="ECO:0007669"/>
    <property type="project" value="InterPro"/>
</dbReference>
<dbReference type="CDD" id="cd00830">
    <property type="entry name" value="KAS_III"/>
    <property type="match status" value="1"/>
</dbReference>
<evidence type="ECO:0000256" key="8">
    <source>
        <dbReference type="ARBA" id="ARBA00023268"/>
    </source>
</evidence>
<comment type="pathway">
    <text evidence="1 14">Lipid metabolism; fatty acid biosynthesis.</text>
</comment>
<keyword evidence="5 14" id="KW-0276">Fatty acid metabolism</keyword>
<evidence type="ECO:0000256" key="1">
    <source>
        <dbReference type="ARBA" id="ARBA00005194"/>
    </source>
</evidence>
<keyword evidence="3 14" id="KW-0444">Lipid biosynthesis</keyword>
<dbReference type="NCBIfam" id="NF006829">
    <property type="entry name" value="PRK09352.1"/>
    <property type="match status" value="1"/>
</dbReference>
<keyword evidence="6 14" id="KW-0443">Lipid metabolism</keyword>
<dbReference type="STRING" id="39480.EUAN_04530"/>
<dbReference type="AlphaFoldDB" id="A0A1S1VAC2"/>
<feature type="active site" evidence="14">
    <location>
        <position position="287"/>
    </location>
</feature>
<comment type="catalytic activity">
    <reaction evidence="12">
        <text>2-methylpropanoyl-CoA + malonyl-[ACP] + H(+) = 4-methyl-3-oxopentanoyl-[ACP] + CO2 + CoA</text>
        <dbReference type="Rhea" id="RHEA:42268"/>
        <dbReference type="Rhea" id="RHEA-COMP:9623"/>
        <dbReference type="Rhea" id="RHEA-COMP:9940"/>
        <dbReference type="ChEBI" id="CHEBI:15378"/>
        <dbReference type="ChEBI" id="CHEBI:16526"/>
        <dbReference type="ChEBI" id="CHEBI:57287"/>
        <dbReference type="ChEBI" id="CHEBI:57338"/>
        <dbReference type="ChEBI" id="CHEBI:78449"/>
        <dbReference type="ChEBI" id="CHEBI:78820"/>
        <dbReference type="EC" id="2.3.1.300"/>
    </reaction>
    <physiologicalReaction direction="left-to-right" evidence="12">
        <dbReference type="Rhea" id="RHEA:42269"/>
    </physiologicalReaction>
</comment>
<evidence type="ECO:0000256" key="12">
    <source>
        <dbReference type="ARBA" id="ARBA00052467"/>
    </source>
</evidence>
<dbReference type="InterPro" id="IPR004655">
    <property type="entry name" value="FabH"/>
</dbReference>
<feature type="domain" description="Beta-ketoacyl-[acyl-carrier-protein] synthase III C-terminal" evidence="15">
    <location>
        <begin position="241"/>
        <end position="330"/>
    </location>
</feature>
<dbReference type="PANTHER" id="PTHR43091:SF1">
    <property type="entry name" value="BETA-KETOACYL-[ACYL-CARRIER-PROTEIN] SYNTHASE III, CHLOROPLASTIC"/>
    <property type="match status" value="1"/>
</dbReference>
<name>A0A1S1VAC2_9FIRM</name>
<evidence type="ECO:0000256" key="7">
    <source>
        <dbReference type="ARBA" id="ARBA00023160"/>
    </source>
</evidence>
<reference evidence="17 18" key="1">
    <citation type="submission" date="2016-09" db="EMBL/GenBank/DDBJ databases">
        <title>Genome sequence of Eubacterium angustum.</title>
        <authorList>
            <person name="Poehlein A."/>
            <person name="Daniel R."/>
        </authorList>
    </citation>
    <scope>NUCLEOTIDE SEQUENCE [LARGE SCALE GENOMIC DNA]</scope>
    <source>
        <strain evidence="17 18">DSM 1989</strain>
    </source>
</reference>
<evidence type="ECO:0000256" key="9">
    <source>
        <dbReference type="ARBA" id="ARBA00023315"/>
    </source>
</evidence>
<evidence type="ECO:0000256" key="6">
    <source>
        <dbReference type="ARBA" id="ARBA00023098"/>
    </source>
</evidence>
<dbReference type="NCBIfam" id="TIGR00747">
    <property type="entry name" value="fabH"/>
    <property type="match status" value="1"/>
</dbReference>
<organism evidence="17 18">
    <name type="scientific">Andreesenia angusta</name>
    <dbReference type="NCBI Taxonomy" id="39480"/>
    <lineage>
        <taxon>Bacteria</taxon>
        <taxon>Bacillati</taxon>
        <taxon>Bacillota</taxon>
        <taxon>Tissierellia</taxon>
        <taxon>Tissierellales</taxon>
        <taxon>Gottschalkiaceae</taxon>
        <taxon>Andreesenia</taxon>
    </lineage>
</organism>
<dbReference type="FunFam" id="3.40.47.10:FF:000004">
    <property type="entry name" value="3-oxoacyl-[acyl-carrier-protein] synthase 3"/>
    <property type="match status" value="1"/>
</dbReference>
<evidence type="ECO:0000256" key="13">
    <source>
        <dbReference type="ARBA" id="ARBA00052985"/>
    </source>
</evidence>
<dbReference type="InterPro" id="IPR013751">
    <property type="entry name" value="ACP_syn_III_N"/>
</dbReference>